<accession>A0ABT2A594</accession>
<dbReference type="Proteomes" id="UP001205560">
    <property type="component" value="Unassembled WGS sequence"/>
</dbReference>
<protein>
    <submittedName>
        <fullName evidence="3">PEP-CTERM sorting domain-containing protein</fullName>
    </submittedName>
</protein>
<reference evidence="3 4" key="1">
    <citation type="submission" date="2022-08" db="EMBL/GenBank/DDBJ databases">
        <title>Reclassification of Massilia species as members of the genera Telluria, Duganella, Pseudoduganella, Mokoshia gen. nov. and Zemynaea gen. nov. using orthogonal and non-orthogonal genome-based approaches.</title>
        <authorList>
            <person name="Bowman J.P."/>
        </authorList>
    </citation>
    <scope>NUCLEOTIDE SEQUENCE [LARGE SCALE GENOMIC DNA]</scope>
    <source>
        <strain evidence="3 4">LMG 28164</strain>
    </source>
</reference>
<keyword evidence="4" id="KW-1185">Reference proteome</keyword>
<dbReference type="InterPro" id="IPR013424">
    <property type="entry name" value="Ice-binding_C"/>
</dbReference>
<gene>
    <name evidence="3" type="ORF">NX782_09125</name>
</gene>
<keyword evidence="1" id="KW-0732">Signal</keyword>
<evidence type="ECO:0000313" key="4">
    <source>
        <dbReference type="Proteomes" id="UP001205560"/>
    </source>
</evidence>
<dbReference type="EMBL" id="JANUGX010000008">
    <property type="protein sequence ID" value="MCS0589367.1"/>
    <property type="molecule type" value="Genomic_DNA"/>
</dbReference>
<proteinExistence type="predicted"/>
<feature type="chain" id="PRO_5045916583" evidence="1">
    <location>
        <begin position="24"/>
        <end position="243"/>
    </location>
</feature>
<dbReference type="NCBIfam" id="NF038120">
    <property type="entry name" value="PEP_CTERM_QFxxD"/>
    <property type="match status" value="1"/>
</dbReference>
<sequence>MSPVKRLLGAAAFAIASVGAAQAAVITFEGQTGPAFNQRSFNEAGYNVSFFDPGAAAPPNTVLVGRFIDGSNPASCAPSTCPTDNPTTYLDLFNTGYVDITAGTPGATFRFSSLDASFIASENIIYPMFPAALQVIGFRADSSSTSIQFNITSALDFQTFNAADADGGAAFAQEDFVEIAIVGFGCNAAGECSGLDGTPGEIGLDNIVLSDLPPPTGNVPEPATLSLMAFGLMGLGARLRRRT</sequence>
<comment type="caution">
    <text evidence="3">The sequence shown here is derived from an EMBL/GenBank/DDBJ whole genome shotgun (WGS) entry which is preliminary data.</text>
</comment>
<organism evidence="3 4">
    <name type="scientific">Massilia norwichensis</name>
    <dbReference type="NCBI Taxonomy" id="1442366"/>
    <lineage>
        <taxon>Bacteria</taxon>
        <taxon>Pseudomonadati</taxon>
        <taxon>Pseudomonadota</taxon>
        <taxon>Betaproteobacteria</taxon>
        <taxon>Burkholderiales</taxon>
        <taxon>Oxalobacteraceae</taxon>
        <taxon>Telluria group</taxon>
        <taxon>Massilia</taxon>
    </lineage>
</organism>
<dbReference type="NCBIfam" id="TIGR02595">
    <property type="entry name" value="PEP_CTERM"/>
    <property type="match status" value="1"/>
</dbReference>
<dbReference type="Pfam" id="PF07589">
    <property type="entry name" value="PEP-CTERM"/>
    <property type="match status" value="1"/>
</dbReference>
<evidence type="ECO:0000313" key="3">
    <source>
        <dbReference type="EMBL" id="MCS0589367.1"/>
    </source>
</evidence>
<feature type="domain" description="Ice-binding protein C-terminal" evidence="2">
    <location>
        <begin position="219"/>
        <end position="241"/>
    </location>
</feature>
<name>A0ABT2A594_9BURK</name>
<dbReference type="RefSeq" id="WP_258845131.1">
    <property type="nucleotide sequence ID" value="NZ_JANUGX010000008.1"/>
</dbReference>
<feature type="signal peptide" evidence="1">
    <location>
        <begin position="1"/>
        <end position="23"/>
    </location>
</feature>
<evidence type="ECO:0000259" key="2">
    <source>
        <dbReference type="Pfam" id="PF07589"/>
    </source>
</evidence>
<evidence type="ECO:0000256" key="1">
    <source>
        <dbReference type="SAM" id="SignalP"/>
    </source>
</evidence>